<protein>
    <recommendedName>
        <fullName evidence="2">Thioredoxin domain-containing protein</fullName>
    </recommendedName>
</protein>
<comment type="caution">
    <text evidence="3">The sequence shown here is derived from an EMBL/GenBank/DDBJ whole genome shotgun (WGS) entry which is preliminary data.</text>
</comment>
<dbReference type="Pfam" id="PF06110">
    <property type="entry name" value="TXD17-like_Trx"/>
    <property type="match status" value="1"/>
</dbReference>
<feature type="domain" description="Thioredoxin" evidence="2">
    <location>
        <begin position="22"/>
        <end position="111"/>
    </location>
</feature>
<dbReference type="InterPro" id="IPR010357">
    <property type="entry name" value="TXNDC17_dom"/>
</dbReference>
<dbReference type="Proteomes" id="UP000807306">
    <property type="component" value="Unassembled WGS sequence"/>
</dbReference>
<dbReference type="GO" id="GO:0005829">
    <property type="term" value="C:cytosol"/>
    <property type="evidence" value="ECO:0007669"/>
    <property type="project" value="TreeGrafter"/>
</dbReference>
<dbReference type="OrthoDB" id="78947at2759"/>
<dbReference type="PANTHER" id="PTHR12452">
    <property type="entry name" value="42-9-9 PROTEIN-RELATED"/>
    <property type="match status" value="1"/>
</dbReference>
<evidence type="ECO:0000313" key="3">
    <source>
        <dbReference type="EMBL" id="KAF9531943.1"/>
    </source>
</evidence>
<evidence type="ECO:0000256" key="1">
    <source>
        <dbReference type="ARBA" id="ARBA00008987"/>
    </source>
</evidence>
<name>A0A9P6EN71_9AGAR</name>
<dbReference type="GO" id="GO:0047134">
    <property type="term" value="F:protein-disulfide reductase [NAD(P)H] activity"/>
    <property type="evidence" value="ECO:0007669"/>
    <property type="project" value="InterPro"/>
</dbReference>
<sequence length="117" mass="13144">MPLHTADGSITHSALATVPERFLVFYSSEVDGEMWCPDCRKVDTLVKDTFSQSGPEGLILPFNGDICRWRKPGNPYRTEPWSVSNVPTIIKLQDGKEVSRLDDDTKIVKELSSFVKT</sequence>
<keyword evidence="4" id="KW-1185">Reference proteome</keyword>
<organism evidence="3 4">
    <name type="scientific">Crepidotus variabilis</name>
    <dbReference type="NCBI Taxonomy" id="179855"/>
    <lineage>
        <taxon>Eukaryota</taxon>
        <taxon>Fungi</taxon>
        <taxon>Dikarya</taxon>
        <taxon>Basidiomycota</taxon>
        <taxon>Agaricomycotina</taxon>
        <taxon>Agaricomycetes</taxon>
        <taxon>Agaricomycetidae</taxon>
        <taxon>Agaricales</taxon>
        <taxon>Agaricineae</taxon>
        <taxon>Crepidotaceae</taxon>
        <taxon>Crepidotus</taxon>
    </lineage>
</organism>
<dbReference type="AlphaFoldDB" id="A0A9P6EN71"/>
<reference evidence="3" key="1">
    <citation type="submission" date="2020-11" db="EMBL/GenBank/DDBJ databases">
        <authorList>
            <consortium name="DOE Joint Genome Institute"/>
            <person name="Ahrendt S."/>
            <person name="Riley R."/>
            <person name="Andreopoulos W."/>
            <person name="Labutti K."/>
            <person name="Pangilinan J."/>
            <person name="Ruiz-Duenas F.J."/>
            <person name="Barrasa J.M."/>
            <person name="Sanchez-Garcia M."/>
            <person name="Camarero S."/>
            <person name="Miyauchi S."/>
            <person name="Serrano A."/>
            <person name="Linde D."/>
            <person name="Babiker R."/>
            <person name="Drula E."/>
            <person name="Ayuso-Fernandez I."/>
            <person name="Pacheco R."/>
            <person name="Padilla G."/>
            <person name="Ferreira P."/>
            <person name="Barriuso J."/>
            <person name="Kellner H."/>
            <person name="Castanera R."/>
            <person name="Alfaro M."/>
            <person name="Ramirez L."/>
            <person name="Pisabarro A.G."/>
            <person name="Kuo A."/>
            <person name="Tritt A."/>
            <person name="Lipzen A."/>
            <person name="He G."/>
            <person name="Yan M."/>
            <person name="Ng V."/>
            <person name="Cullen D."/>
            <person name="Martin F."/>
            <person name="Rosso M.-N."/>
            <person name="Henrissat B."/>
            <person name="Hibbett D."/>
            <person name="Martinez A.T."/>
            <person name="Grigoriev I.V."/>
        </authorList>
    </citation>
    <scope>NUCLEOTIDE SEQUENCE</scope>
    <source>
        <strain evidence="3">CBS 506.95</strain>
    </source>
</reference>
<evidence type="ECO:0000259" key="2">
    <source>
        <dbReference type="Pfam" id="PF06110"/>
    </source>
</evidence>
<dbReference type="Gene3D" id="3.40.30.10">
    <property type="entry name" value="Glutaredoxin"/>
    <property type="match status" value="1"/>
</dbReference>
<dbReference type="InterPro" id="IPR045108">
    <property type="entry name" value="TXNDC17-like"/>
</dbReference>
<dbReference type="EMBL" id="MU157833">
    <property type="protein sequence ID" value="KAF9531943.1"/>
    <property type="molecule type" value="Genomic_DNA"/>
</dbReference>
<dbReference type="PANTHER" id="PTHR12452:SF0">
    <property type="entry name" value="THIOREDOXIN DOMAIN-CONTAINING PROTEIN 17"/>
    <property type="match status" value="1"/>
</dbReference>
<gene>
    <name evidence="3" type="ORF">CPB83DRAFT_891282</name>
</gene>
<dbReference type="SUPFAM" id="SSF52833">
    <property type="entry name" value="Thioredoxin-like"/>
    <property type="match status" value="1"/>
</dbReference>
<dbReference type="InterPro" id="IPR036249">
    <property type="entry name" value="Thioredoxin-like_sf"/>
</dbReference>
<evidence type="ECO:0000313" key="4">
    <source>
        <dbReference type="Proteomes" id="UP000807306"/>
    </source>
</evidence>
<comment type="similarity">
    <text evidence="1">Belongs to the thioredoxin family.</text>
</comment>
<proteinExistence type="inferred from homology"/>
<accession>A0A9P6EN71</accession>